<evidence type="ECO:0000313" key="5">
    <source>
        <dbReference type="EMBL" id="OAN55393.1"/>
    </source>
</evidence>
<evidence type="ECO:0000259" key="4">
    <source>
        <dbReference type="PROSITE" id="PS50987"/>
    </source>
</evidence>
<dbReference type="PRINTS" id="PR00778">
    <property type="entry name" value="HTHARSR"/>
</dbReference>
<dbReference type="InterPro" id="IPR051011">
    <property type="entry name" value="Metal_resp_trans_reg"/>
</dbReference>
<proteinExistence type="predicted"/>
<feature type="domain" description="HTH arsR-type" evidence="4">
    <location>
        <begin position="1"/>
        <end position="78"/>
    </location>
</feature>
<dbReference type="InterPro" id="IPR036388">
    <property type="entry name" value="WH-like_DNA-bd_sf"/>
</dbReference>
<dbReference type="InterPro" id="IPR036390">
    <property type="entry name" value="WH_DNA-bd_sf"/>
</dbReference>
<dbReference type="GO" id="GO:0003677">
    <property type="term" value="F:DNA binding"/>
    <property type="evidence" value="ECO:0007669"/>
    <property type="project" value="UniProtKB-KW"/>
</dbReference>
<dbReference type="InterPro" id="IPR001845">
    <property type="entry name" value="HTH_ArsR_DNA-bd_dom"/>
</dbReference>
<organism evidence="5 6">
    <name type="scientific">Magnetospirillum moscoviense</name>
    <dbReference type="NCBI Taxonomy" id="1437059"/>
    <lineage>
        <taxon>Bacteria</taxon>
        <taxon>Pseudomonadati</taxon>
        <taxon>Pseudomonadota</taxon>
        <taxon>Alphaproteobacteria</taxon>
        <taxon>Rhodospirillales</taxon>
        <taxon>Rhodospirillaceae</taxon>
        <taxon>Magnetospirillum</taxon>
    </lineage>
</organism>
<dbReference type="PROSITE" id="PS50987">
    <property type="entry name" value="HTH_ARSR_2"/>
    <property type="match status" value="1"/>
</dbReference>
<dbReference type="Gene3D" id="1.10.10.10">
    <property type="entry name" value="Winged helix-like DNA-binding domain superfamily/Winged helix DNA-binding domain"/>
    <property type="match status" value="1"/>
</dbReference>
<dbReference type="SUPFAM" id="SSF46785">
    <property type="entry name" value="Winged helix' DNA-binding domain"/>
    <property type="match status" value="1"/>
</dbReference>
<sequence length="78" mass="8552">MANPVRLAILSELANGERSVGELRDLVGLQPSALSQHLARLRVAGLVTTRRDATRIYYSLAENQTRALLRGLRQAVAL</sequence>
<dbReference type="GO" id="GO:0003700">
    <property type="term" value="F:DNA-binding transcription factor activity"/>
    <property type="evidence" value="ECO:0007669"/>
    <property type="project" value="InterPro"/>
</dbReference>
<dbReference type="STRING" id="1437059.A6A05_08365"/>
<dbReference type="OrthoDB" id="194599at2"/>
<name>A0A178MXG7_9PROT</name>
<keyword evidence="6" id="KW-1185">Reference proteome</keyword>
<evidence type="ECO:0000256" key="1">
    <source>
        <dbReference type="ARBA" id="ARBA00023015"/>
    </source>
</evidence>
<dbReference type="PANTHER" id="PTHR43132:SF2">
    <property type="entry name" value="ARSENICAL RESISTANCE OPERON REPRESSOR ARSR-RELATED"/>
    <property type="match status" value="1"/>
</dbReference>
<gene>
    <name evidence="5" type="ORF">A6A05_08365</name>
</gene>
<dbReference type="CDD" id="cd00090">
    <property type="entry name" value="HTH_ARSR"/>
    <property type="match status" value="1"/>
</dbReference>
<protein>
    <recommendedName>
        <fullName evidence="4">HTH arsR-type domain-containing protein</fullName>
    </recommendedName>
</protein>
<dbReference type="AlphaFoldDB" id="A0A178MXG7"/>
<dbReference type="Pfam" id="PF01022">
    <property type="entry name" value="HTH_5"/>
    <property type="match status" value="1"/>
</dbReference>
<accession>A0A178MXG7</accession>
<dbReference type="PANTHER" id="PTHR43132">
    <property type="entry name" value="ARSENICAL RESISTANCE OPERON REPRESSOR ARSR-RELATED"/>
    <property type="match status" value="1"/>
</dbReference>
<dbReference type="EMBL" id="LWQU01000103">
    <property type="protein sequence ID" value="OAN55393.1"/>
    <property type="molecule type" value="Genomic_DNA"/>
</dbReference>
<dbReference type="Proteomes" id="UP000078543">
    <property type="component" value="Unassembled WGS sequence"/>
</dbReference>
<evidence type="ECO:0000256" key="3">
    <source>
        <dbReference type="ARBA" id="ARBA00023163"/>
    </source>
</evidence>
<evidence type="ECO:0000313" key="6">
    <source>
        <dbReference type="Proteomes" id="UP000078543"/>
    </source>
</evidence>
<dbReference type="InterPro" id="IPR011991">
    <property type="entry name" value="ArsR-like_HTH"/>
</dbReference>
<keyword evidence="1" id="KW-0805">Transcription regulation</keyword>
<keyword evidence="3" id="KW-0804">Transcription</keyword>
<dbReference type="SMART" id="SM00418">
    <property type="entry name" value="HTH_ARSR"/>
    <property type="match status" value="1"/>
</dbReference>
<comment type="caution">
    <text evidence="5">The sequence shown here is derived from an EMBL/GenBank/DDBJ whole genome shotgun (WGS) entry which is preliminary data.</text>
</comment>
<reference evidence="5 6" key="1">
    <citation type="submission" date="2016-04" db="EMBL/GenBank/DDBJ databases">
        <title>Draft genome sequence of freshwater magnetotactic bacteria Magnetospirillum marisnigri SP-1 and Magnetospirillum moscoviense BB-1.</title>
        <authorList>
            <person name="Koziaeva V."/>
            <person name="Dziuba M.V."/>
            <person name="Ivanov T.M."/>
            <person name="Kuznetsov B."/>
            <person name="Grouzdev D.S."/>
        </authorList>
    </citation>
    <scope>NUCLEOTIDE SEQUENCE [LARGE SCALE GENOMIC DNA]</scope>
    <source>
        <strain evidence="5 6">BB-1</strain>
    </source>
</reference>
<evidence type="ECO:0000256" key="2">
    <source>
        <dbReference type="ARBA" id="ARBA00023125"/>
    </source>
</evidence>
<keyword evidence="2" id="KW-0238">DNA-binding</keyword>
<dbReference type="NCBIfam" id="NF033788">
    <property type="entry name" value="HTH_metalloreg"/>
    <property type="match status" value="1"/>
</dbReference>